<dbReference type="EMBL" id="BQKM01000001">
    <property type="protein sequence ID" value="GJN50818.1"/>
    <property type="molecule type" value="Genomic_DNA"/>
</dbReference>
<accession>A0ABQ4VWW0</accession>
<comment type="caution">
    <text evidence="4">The sequence shown here is derived from an EMBL/GenBank/DDBJ whole genome shotgun (WGS) entry which is preliminary data.</text>
</comment>
<protein>
    <recommendedName>
        <fullName evidence="3">DUF4124 domain-containing protein</fullName>
    </recommendedName>
</protein>
<sequence length="166" mass="17630">MKLQVLLSGILAMMVMHGAQAAIYKCPGANGKVTFSDRPCGGAEASPDHEIQVETYEVGGQLATEKQVKEQQRRATQPSTSGRSFSSGGSYSVCRQFSSTELRTMVIRNQVVIGMPTGSARSAWGSPSRVNGNQYAYHWTSGGSSYFYDEGGCVKAVQGGFGGKAS</sequence>
<dbReference type="InterPro" id="IPR025392">
    <property type="entry name" value="DUF4124"/>
</dbReference>
<feature type="compositionally biased region" description="Low complexity" evidence="1">
    <location>
        <begin position="79"/>
        <end position="91"/>
    </location>
</feature>
<feature type="region of interest" description="Disordered" evidence="1">
    <location>
        <begin position="65"/>
        <end position="91"/>
    </location>
</feature>
<feature type="chain" id="PRO_5046299070" description="DUF4124 domain-containing protein" evidence="2">
    <location>
        <begin position="22"/>
        <end position="166"/>
    </location>
</feature>
<evidence type="ECO:0000256" key="1">
    <source>
        <dbReference type="SAM" id="MobiDB-lite"/>
    </source>
</evidence>
<evidence type="ECO:0000259" key="3">
    <source>
        <dbReference type="Pfam" id="PF13511"/>
    </source>
</evidence>
<evidence type="ECO:0000313" key="5">
    <source>
        <dbReference type="Proteomes" id="UP001054892"/>
    </source>
</evidence>
<organism evidence="4 5">
    <name type="scientific">Pseudomonas tohonis</name>
    <dbReference type="NCBI Taxonomy" id="2725477"/>
    <lineage>
        <taxon>Bacteria</taxon>
        <taxon>Pseudomonadati</taxon>
        <taxon>Pseudomonadota</taxon>
        <taxon>Gammaproteobacteria</taxon>
        <taxon>Pseudomonadales</taxon>
        <taxon>Pseudomonadaceae</taxon>
        <taxon>Pseudomonas</taxon>
    </lineage>
</organism>
<dbReference type="Pfam" id="PF13511">
    <property type="entry name" value="DUF4124"/>
    <property type="match status" value="1"/>
</dbReference>
<name>A0ABQ4VWW0_9PSED</name>
<keyword evidence="5" id="KW-1185">Reference proteome</keyword>
<keyword evidence="2" id="KW-0732">Signal</keyword>
<reference evidence="4 5" key="1">
    <citation type="submission" date="2021-12" db="EMBL/GenBank/DDBJ databases">
        <title>Characterization of novel class B3 metallo-beta-lactamase from novel Pseudomonas species.</title>
        <authorList>
            <person name="Yamada K."/>
            <person name="Aoki K."/>
            <person name="Ishii Y."/>
        </authorList>
    </citation>
    <scope>NUCLEOTIDE SEQUENCE [LARGE SCALE GENOMIC DNA]</scope>
    <source>
        <strain evidence="4 5">TUM20286</strain>
    </source>
</reference>
<dbReference type="RefSeq" id="WP_236247059.1">
    <property type="nucleotide sequence ID" value="NZ_BQKM01000001.1"/>
</dbReference>
<feature type="domain" description="DUF4124" evidence="3">
    <location>
        <begin position="18"/>
        <end position="45"/>
    </location>
</feature>
<evidence type="ECO:0000313" key="4">
    <source>
        <dbReference type="EMBL" id="GJN50818.1"/>
    </source>
</evidence>
<gene>
    <name evidence="4" type="ORF">TUM20286_05700</name>
</gene>
<feature type="signal peptide" evidence="2">
    <location>
        <begin position="1"/>
        <end position="21"/>
    </location>
</feature>
<dbReference type="Proteomes" id="UP001054892">
    <property type="component" value="Unassembled WGS sequence"/>
</dbReference>
<evidence type="ECO:0000256" key="2">
    <source>
        <dbReference type="SAM" id="SignalP"/>
    </source>
</evidence>
<proteinExistence type="predicted"/>